<organism evidence="2 3">
    <name type="scientific">Lithospermum erythrorhizon</name>
    <name type="common">Purple gromwell</name>
    <name type="synonym">Lithospermum officinale var. erythrorhizon</name>
    <dbReference type="NCBI Taxonomy" id="34254"/>
    <lineage>
        <taxon>Eukaryota</taxon>
        <taxon>Viridiplantae</taxon>
        <taxon>Streptophyta</taxon>
        <taxon>Embryophyta</taxon>
        <taxon>Tracheophyta</taxon>
        <taxon>Spermatophyta</taxon>
        <taxon>Magnoliopsida</taxon>
        <taxon>eudicotyledons</taxon>
        <taxon>Gunneridae</taxon>
        <taxon>Pentapetalae</taxon>
        <taxon>asterids</taxon>
        <taxon>lamiids</taxon>
        <taxon>Boraginales</taxon>
        <taxon>Boraginaceae</taxon>
        <taxon>Boraginoideae</taxon>
        <taxon>Lithospermeae</taxon>
        <taxon>Lithospermum</taxon>
    </lineage>
</organism>
<reference evidence="2 3" key="1">
    <citation type="submission" date="2024-01" db="EMBL/GenBank/DDBJ databases">
        <title>The complete chloroplast genome sequence of Lithospermum erythrorhizon: insights into the phylogenetic relationship among Boraginaceae species and the maternal lineages of purple gromwells.</title>
        <authorList>
            <person name="Okada T."/>
            <person name="Watanabe K."/>
        </authorList>
    </citation>
    <scope>NUCLEOTIDE SEQUENCE [LARGE SCALE GENOMIC DNA]</scope>
</reference>
<dbReference type="AlphaFoldDB" id="A0AAV3P8F1"/>
<comment type="caution">
    <text evidence="2">The sequence shown here is derived from an EMBL/GenBank/DDBJ whole genome shotgun (WGS) entry which is preliminary data.</text>
</comment>
<accession>A0AAV3P8F1</accession>
<gene>
    <name evidence="2" type="ORF">LIER_07116</name>
</gene>
<protein>
    <submittedName>
        <fullName evidence="2">Uncharacterized protein</fullName>
    </submittedName>
</protein>
<feature type="region of interest" description="Disordered" evidence="1">
    <location>
        <begin position="58"/>
        <end position="83"/>
    </location>
</feature>
<dbReference type="EMBL" id="BAABME010001075">
    <property type="protein sequence ID" value="GAA0147407.1"/>
    <property type="molecule type" value="Genomic_DNA"/>
</dbReference>
<evidence type="ECO:0000313" key="2">
    <source>
        <dbReference type="EMBL" id="GAA0147407.1"/>
    </source>
</evidence>
<dbReference type="Proteomes" id="UP001454036">
    <property type="component" value="Unassembled WGS sequence"/>
</dbReference>
<sequence>MPGGRGEEAPEGTVGRGGKLQAFIRVLDFVKKYMEKYPDLRSDYKEFQEGYGPSWFEGLTLDASSNDDAKDETPSPREAALQD</sequence>
<evidence type="ECO:0000256" key="1">
    <source>
        <dbReference type="SAM" id="MobiDB-lite"/>
    </source>
</evidence>
<evidence type="ECO:0000313" key="3">
    <source>
        <dbReference type="Proteomes" id="UP001454036"/>
    </source>
</evidence>
<name>A0AAV3P8F1_LITER</name>
<proteinExistence type="predicted"/>
<keyword evidence="3" id="KW-1185">Reference proteome</keyword>